<keyword evidence="4" id="KW-1185">Reference proteome</keyword>
<gene>
    <name evidence="3" type="ORF">GCM10009749_12430</name>
</gene>
<dbReference type="PROSITE" id="PS50943">
    <property type="entry name" value="HTH_CROC1"/>
    <property type="match status" value="1"/>
</dbReference>
<feature type="region of interest" description="Disordered" evidence="1">
    <location>
        <begin position="98"/>
        <end position="138"/>
    </location>
</feature>
<dbReference type="CDD" id="cd00093">
    <property type="entry name" value="HTH_XRE"/>
    <property type="match status" value="1"/>
</dbReference>
<name>A0ABN2M1J9_9MICO</name>
<evidence type="ECO:0000313" key="3">
    <source>
        <dbReference type="EMBL" id="GAA1805774.1"/>
    </source>
</evidence>
<reference evidence="3 4" key="1">
    <citation type="journal article" date="2019" name="Int. J. Syst. Evol. Microbiol.">
        <title>The Global Catalogue of Microorganisms (GCM) 10K type strain sequencing project: providing services to taxonomists for standard genome sequencing and annotation.</title>
        <authorList>
            <consortium name="The Broad Institute Genomics Platform"/>
            <consortium name="The Broad Institute Genome Sequencing Center for Infectious Disease"/>
            <person name="Wu L."/>
            <person name="Ma J."/>
        </authorList>
    </citation>
    <scope>NUCLEOTIDE SEQUENCE [LARGE SCALE GENOMIC DNA]</scope>
    <source>
        <strain evidence="3 4">JCM 14322</strain>
    </source>
</reference>
<protein>
    <recommendedName>
        <fullName evidence="2">HTH cro/C1-type domain-containing protein</fullName>
    </recommendedName>
</protein>
<dbReference type="EMBL" id="BAAANJ010000004">
    <property type="protein sequence ID" value="GAA1805774.1"/>
    <property type="molecule type" value="Genomic_DNA"/>
</dbReference>
<dbReference type="InterPro" id="IPR010982">
    <property type="entry name" value="Lambda_DNA-bd_dom_sf"/>
</dbReference>
<organism evidence="3 4">
    <name type="scientific">Agromyces neolithicus</name>
    <dbReference type="NCBI Taxonomy" id="269420"/>
    <lineage>
        <taxon>Bacteria</taxon>
        <taxon>Bacillati</taxon>
        <taxon>Actinomycetota</taxon>
        <taxon>Actinomycetes</taxon>
        <taxon>Micrococcales</taxon>
        <taxon>Microbacteriaceae</taxon>
        <taxon>Agromyces</taxon>
    </lineage>
</organism>
<dbReference type="InterPro" id="IPR001387">
    <property type="entry name" value="Cro/C1-type_HTH"/>
</dbReference>
<sequence>MLVNDLAELGDLIRRRRTSLGLSQTELAEQVGSTRQWVSRLEKGKNDISTARLFAVLDALELNLDLRPPTNARSPESSRMASHSMLPTEVLHALATARPTPVPFPRSTSEMLDLASRKLNESGIGLTEGEREKPDAQP</sequence>
<dbReference type="Proteomes" id="UP001500002">
    <property type="component" value="Unassembled WGS sequence"/>
</dbReference>
<feature type="compositionally biased region" description="Basic and acidic residues" evidence="1">
    <location>
        <begin position="128"/>
        <end position="138"/>
    </location>
</feature>
<comment type="caution">
    <text evidence="3">The sequence shown here is derived from an EMBL/GenBank/DDBJ whole genome shotgun (WGS) entry which is preliminary data.</text>
</comment>
<dbReference type="RefSeq" id="WP_344294544.1">
    <property type="nucleotide sequence ID" value="NZ_BAAANJ010000004.1"/>
</dbReference>
<dbReference type="Gene3D" id="1.10.260.40">
    <property type="entry name" value="lambda repressor-like DNA-binding domains"/>
    <property type="match status" value="1"/>
</dbReference>
<proteinExistence type="predicted"/>
<evidence type="ECO:0000259" key="2">
    <source>
        <dbReference type="PROSITE" id="PS50943"/>
    </source>
</evidence>
<dbReference type="SUPFAM" id="SSF47413">
    <property type="entry name" value="lambda repressor-like DNA-binding domains"/>
    <property type="match status" value="1"/>
</dbReference>
<dbReference type="Pfam" id="PF01381">
    <property type="entry name" value="HTH_3"/>
    <property type="match status" value="1"/>
</dbReference>
<accession>A0ABN2M1J9</accession>
<evidence type="ECO:0000256" key="1">
    <source>
        <dbReference type="SAM" id="MobiDB-lite"/>
    </source>
</evidence>
<feature type="domain" description="HTH cro/C1-type" evidence="2">
    <location>
        <begin position="13"/>
        <end position="67"/>
    </location>
</feature>
<dbReference type="SMART" id="SM00530">
    <property type="entry name" value="HTH_XRE"/>
    <property type="match status" value="1"/>
</dbReference>
<evidence type="ECO:0000313" key="4">
    <source>
        <dbReference type="Proteomes" id="UP001500002"/>
    </source>
</evidence>